<dbReference type="Proteomes" id="UP001218188">
    <property type="component" value="Unassembled WGS sequence"/>
</dbReference>
<dbReference type="EMBL" id="JARJCM010000005">
    <property type="protein sequence ID" value="KAJ7045107.1"/>
    <property type="molecule type" value="Genomic_DNA"/>
</dbReference>
<dbReference type="GO" id="GO:0006749">
    <property type="term" value="P:glutathione metabolic process"/>
    <property type="evidence" value="ECO:0007669"/>
    <property type="project" value="TreeGrafter"/>
</dbReference>
<evidence type="ECO:0000256" key="1">
    <source>
        <dbReference type="ARBA" id="ARBA00006494"/>
    </source>
</evidence>
<comment type="caution">
    <text evidence="8">The sequence shown here is derived from an EMBL/GenBank/DDBJ whole genome shotgun (WGS) entry which is preliminary data.</text>
</comment>
<evidence type="ECO:0000256" key="5">
    <source>
        <dbReference type="ARBA" id="ARBA00073833"/>
    </source>
</evidence>
<dbReference type="FunFam" id="3.40.30.10:FF:000096">
    <property type="entry name" value="Glutathione S-transferase kappa"/>
    <property type="match status" value="1"/>
</dbReference>
<protein>
    <recommendedName>
        <fullName evidence="5">Glutathione S-transferase kappa 1</fullName>
        <ecNumber evidence="2">2.5.1.18</ecNumber>
    </recommendedName>
    <alternativeName>
        <fullName evidence="6">GST class-kappa</fullName>
    </alternativeName>
</protein>
<dbReference type="SUPFAM" id="SSF52833">
    <property type="entry name" value="Thioredoxin-like"/>
    <property type="match status" value="1"/>
</dbReference>
<dbReference type="GO" id="GO:0005777">
    <property type="term" value="C:peroxisome"/>
    <property type="evidence" value="ECO:0007669"/>
    <property type="project" value="TreeGrafter"/>
</dbReference>
<dbReference type="GO" id="GO:0004602">
    <property type="term" value="F:glutathione peroxidase activity"/>
    <property type="evidence" value="ECO:0007669"/>
    <property type="project" value="TreeGrafter"/>
</dbReference>
<dbReference type="GO" id="GO:0004364">
    <property type="term" value="F:glutathione transferase activity"/>
    <property type="evidence" value="ECO:0007669"/>
    <property type="project" value="UniProtKB-EC"/>
</dbReference>
<dbReference type="Gene3D" id="3.40.30.10">
    <property type="entry name" value="Glutaredoxin"/>
    <property type="match status" value="1"/>
</dbReference>
<keyword evidence="3" id="KW-0808">Transferase</keyword>
<comment type="catalytic activity">
    <reaction evidence="4">
        <text>RX + glutathione = an S-substituted glutathione + a halide anion + H(+)</text>
        <dbReference type="Rhea" id="RHEA:16437"/>
        <dbReference type="ChEBI" id="CHEBI:15378"/>
        <dbReference type="ChEBI" id="CHEBI:16042"/>
        <dbReference type="ChEBI" id="CHEBI:17792"/>
        <dbReference type="ChEBI" id="CHEBI:57925"/>
        <dbReference type="ChEBI" id="CHEBI:90779"/>
        <dbReference type="EC" id="2.5.1.18"/>
    </reaction>
</comment>
<dbReference type="PANTHER" id="PTHR42943">
    <property type="entry name" value="GLUTATHIONE S-TRANSFERASE KAPPA"/>
    <property type="match status" value="1"/>
</dbReference>
<sequence>MAGHIDCYMDTSSLYSFFCLVFLLKHQELLATHDVSVELHPAFLGGINVGSGNKPPWSLPAKAAYGEFDTKRTMAYHNVPGIERPSFFPVLTVLPQRALCYIKDSFPRSTFEQAWLAFFRVSWIPPQQDLSKPDVLETMLRDTKLFSEQEVDTICVAAKKQEWKDRLTANTQAALDFGAFGAPWLMVRNAEGKVEPFFGSDRFHFIWEYLGLPWKDFELLPRQAKL</sequence>
<dbReference type="AlphaFoldDB" id="A0AAD6TG93"/>
<keyword evidence="9" id="KW-1185">Reference proteome</keyword>
<dbReference type="Pfam" id="PF01323">
    <property type="entry name" value="DSBA"/>
    <property type="match status" value="1"/>
</dbReference>
<proteinExistence type="inferred from homology"/>
<dbReference type="EC" id="2.5.1.18" evidence="2"/>
<comment type="similarity">
    <text evidence="1">Belongs to the GST superfamily. Kappa family.</text>
</comment>
<accession>A0AAD6TG93</accession>
<evidence type="ECO:0000256" key="3">
    <source>
        <dbReference type="ARBA" id="ARBA00022679"/>
    </source>
</evidence>
<dbReference type="GO" id="GO:0005739">
    <property type="term" value="C:mitochondrion"/>
    <property type="evidence" value="ECO:0007669"/>
    <property type="project" value="TreeGrafter"/>
</dbReference>
<name>A0AAD6TG93_9AGAR</name>
<gene>
    <name evidence="8" type="ORF">C8F04DRAFT_1067724</name>
</gene>
<evidence type="ECO:0000259" key="7">
    <source>
        <dbReference type="Pfam" id="PF01323"/>
    </source>
</evidence>
<evidence type="ECO:0000313" key="8">
    <source>
        <dbReference type="EMBL" id="KAJ7045107.1"/>
    </source>
</evidence>
<organism evidence="8 9">
    <name type="scientific">Mycena alexandri</name>
    <dbReference type="NCBI Taxonomy" id="1745969"/>
    <lineage>
        <taxon>Eukaryota</taxon>
        <taxon>Fungi</taxon>
        <taxon>Dikarya</taxon>
        <taxon>Basidiomycota</taxon>
        <taxon>Agaricomycotina</taxon>
        <taxon>Agaricomycetes</taxon>
        <taxon>Agaricomycetidae</taxon>
        <taxon>Agaricales</taxon>
        <taxon>Marasmiineae</taxon>
        <taxon>Mycenaceae</taxon>
        <taxon>Mycena</taxon>
    </lineage>
</organism>
<evidence type="ECO:0000256" key="6">
    <source>
        <dbReference type="ARBA" id="ARBA00083519"/>
    </source>
</evidence>
<evidence type="ECO:0000256" key="4">
    <source>
        <dbReference type="ARBA" id="ARBA00047960"/>
    </source>
</evidence>
<dbReference type="PANTHER" id="PTHR42943:SF13">
    <property type="entry name" value="GLUTATHIONE S-TRANSFERASE KAPPA-RELATED"/>
    <property type="match status" value="1"/>
</dbReference>
<dbReference type="InterPro" id="IPR001853">
    <property type="entry name" value="DSBA-like_thioredoxin_dom"/>
</dbReference>
<feature type="domain" description="DSBA-like thioredoxin" evidence="7">
    <location>
        <begin position="13"/>
        <end position="210"/>
    </location>
</feature>
<evidence type="ECO:0000313" key="9">
    <source>
        <dbReference type="Proteomes" id="UP001218188"/>
    </source>
</evidence>
<evidence type="ECO:0000256" key="2">
    <source>
        <dbReference type="ARBA" id="ARBA00012452"/>
    </source>
</evidence>
<dbReference type="InterPro" id="IPR051924">
    <property type="entry name" value="GST_Kappa/NadH"/>
</dbReference>
<dbReference type="InterPro" id="IPR036249">
    <property type="entry name" value="Thioredoxin-like_sf"/>
</dbReference>
<reference evidence="8" key="1">
    <citation type="submission" date="2023-03" db="EMBL/GenBank/DDBJ databases">
        <title>Massive genome expansion in bonnet fungi (Mycena s.s.) driven by repeated elements and novel gene families across ecological guilds.</title>
        <authorList>
            <consortium name="Lawrence Berkeley National Laboratory"/>
            <person name="Harder C.B."/>
            <person name="Miyauchi S."/>
            <person name="Viragh M."/>
            <person name="Kuo A."/>
            <person name="Thoen E."/>
            <person name="Andreopoulos B."/>
            <person name="Lu D."/>
            <person name="Skrede I."/>
            <person name="Drula E."/>
            <person name="Henrissat B."/>
            <person name="Morin E."/>
            <person name="Kohler A."/>
            <person name="Barry K."/>
            <person name="LaButti K."/>
            <person name="Morin E."/>
            <person name="Salamov A."/>
            <person name="Lipzen A."/>
            <person name="Mereny Z."/>
            <person name="Hegedus B."/>
            <person name="Baldrian P."/>
            <person name="Stursova M."/>
            <person name="Weitz H."/>
            <person name="Taylor A."/>
            <person name="Grigoriev I.V."/>
            <person name="Nagy L.G."/>
            <person name="Martin F."/>
            <person name="Kauserud H."/>
        </authorList>
    </citation>
    <scope>NUCLEOTIDE SEQUENCE</scope>
    <source>
        <strain evidence="8">CBHHK200</strain>
    </source>
</reference>